<gene>
    <name evidence="1" type="ORF">Hamer_G014928</name>
</gene>
<evidence type="ECO:0000313" key="1">
    <source>
        <dbReference type="EMBL" id="KAG7158044.1"/>
    </source>
</evidence>
<comment type="caution">
    <text evidence="1">The sequence shown here is derived from an EMBL/GenBank/DDBJ whole genome shotgun (WGS) entry which is preliminary data.</text>
</comment>
<dbReference type="EMBL" id="JAHLQT010035946">
    <property type="protein sequence ID" value="KAG7158044.1"/>
    <property type="molecule type" value="Genomic_DNA"/>
</dbReference>
<dbReference type="AlphaFoldDB" id="A0A8J5MNL8"/>
<organism evidence="1 2">
    <name type="scientific">Homarus americanus</name>
    <name type="common">American lobster</name>
    <dbReference type="NCBI Taxonomy" id="6706"/>
    <lineage>
        <taxon>Eukaryota</taxon>
        <taxon>Metazoa</taxon>
        <taxon>Ecdysozoa</taxon>
        <taxon>Arthropoda</taxon>
        <taxon>Crustacea</taxon>
        <taxon>Multicrustacea</taxon>
        <taxon>Malacostraca</taxon>
        <taxon>Eumalacostraca</taxon>
        <taxon>Eucarida</taxon>
        <taxon>Decapoda</taxon>
        <taxon>Pleocyemata</taxon>
        <taxon>Astacidea</taxon>
        <taxon>Nephropoidea</taxon>
        <taxon>Nephropidae</taxon>
        <taxon>Homarus</taxon>
    </lineage>
</organism>
<proteinExistence type="predicted"/>
<protein>
    <submittedName>
        <fullName evidence="1">Uncharacterized protein</fullName>
    </submittedName>
</protein>
<reference evidence="1" key="1">
    <citation type="journal article" date="2021" name="Sci. Adv.">
        <title>The American lobster genome reveals insights on longevity, neural, and immune adaptations.</title>
        <authorList>
            <person name="Polinski J.M."/>
            <person name="Zimin A.V."/>
            <person name="Clark K.F."/>
            <person name="Kohn A.B."/>
            <person name="Sadowski N."/>
            <person name="Timp W."/>
            <person name="Ptitsyn A."/>
            <person name="Khanna P."/>
            <person name="Romanova D.Y."/>
            <person name="Williams P."/>
            <person name="Greenwood S.J."/>
            <person name="Moroz L.L."/>
            <person name="Walt D.R."/>
            <person name="Bodnar A.G."/>
        </authorList>
    </citation>
    <scope>NUCLEOTIDE SEQUENCE</scope>
    <source>
        <strain evidence="1">GMGI-L3</strain>
    </source>
</reference>
<evidence type="ECO:0000313" key="2">
    <source>
        <dbReference type="Proteomes" id="UP000747542"/>
    </source>
</evidence>
<name>A0A8J5MNL8_HOMAM</name>
<dbReference type="Proteomes" id="UP000747542">
    <property type="component" value="Unassembled WGS sequence"/>
</dbReference>
<keyword evidence="2" id="KW-1185">Reference proteome</keyword>
<sequence>MDVKTVVAVLTTSLHMRIRPTLLLFMMVADYEQALSLIYFGARTYEPDVSAVVIDGTAAVQMLKPGTTKTLKEYNKAVFEPYIARWLGKVKRVDVLHRGEKVIIITDRKDVVCVEDCVDLSQLASFSHEEIDTRIILHCIDAVSKGRTRILIPAMGQENARTLPMFHAITRCNTLSCDCVKFGMYGDLMNRPRMCSYNLLHPLLEDLLGRRYLGQPLGALWATRGPCSFGTISKNLYQTK</sequence>
<accession>A0A8J5MNL8</accession>
<feature type="non-terminal residue" evidence="1">
    <location>
        <position position="240"/>
    </location>
</feature>